<reference evidence="2" key="1">
    <citation type="journal article" date="2022" name="Nat. Commun.">
        <title>Chromosome evolution and the genetic basis of agronomically important traits in greater yam.</title>
        <authorList>
            <person name="Bredeson J.V."/>
            <person name="Lyons J.B."/>
            <person name="Oniyinde I.O."/>
            <person name="Okereke N.R."/>
            <person name="Kolade O."/>
            <person name="Nnabue I."/>
            <person name="Nwadili C.O."/>
            <person name="Hribova E."/>
            <person name="Parker M."/>
            <person name="Nwogha J."/>
            <person name="Shu S."/>
            <person name="Carlson J."/>
            <person name="Kariba R."/>
            <person name="Muthemba S."/>
            <person name="Knop K."/>
            <person name="Barton G.J."/>
            <person name="Sherwood A.V."/>
            <person name="Lopez-Montes A."/>
            <person name="Asiedu R."/>
            <person name="Jamnadass R."/>
            <person name="Muchugi A."/>
            <person name="Goodstein D."/>
            <person name="Egesi C.N."/>
            <person name="Featherston J."/>
            <person name="Asfaw A."/>
            <person name="Simpson G.G."/>
            <person name="Dolezel J."/>
            <person name="Hendre P.S."/>
            <person name="Van Deynze A."/>
            <person name="Kumar P.L."/>
            <person name="Obidiegwu J.E."/>
            <person name="Bhattacharjee R."/>
            <person name="Rokhsar D.S."/>
        </authorList>
    </citation>
    <scope>NUCLEOTIDE SEQUENCE [LARGE SCALE GENOMIC DNA]</scope>
    <source>
        <strain evidence="2">cv. TDa95/00328</strain>
    </source>
</reference>
<dbReference type="Proteomes" id="UP000827976">
    <property type="component" value="Chromosome 5"/>
</dbReference>
<organism evidence="1 2">
    <name type="scientific">Dioscorea alata</name>
    <name type="common">Purple yam</name>
    <dbReference type="NCBI Taxonomy" id="55571"/>
    <lineage>
        <taxon>Eukaryota</taxon>
        <taxon>Viridiplantae</taxon>
        <taxon>Streptophyta</taxon>
        <taxon>Embryophyta</taxon>
        <taxon>Tracheophyta</taxon>
        <taxon>Spermatophyta</taxon>
        <taxon>Magnoliopsida</taxon>
        <taxon>Liliopsida</taxon>
        <taxon>Dioscoreales</taxon>
        <taxon>Dioscoreaceae</taxon>
        <taxon>Dioscorea</taxon>
    </lineage>
</organism>
<evidence type="ECO:0000313" key="1">
    <source>
        <dbReference type="EMBL" id="KAH7682666.1"/>
    </source>
</evidence>
<gene>
    <name evidence="1" type="ORF">IHE45_05G136800</name>
</gene>
<comment type="caution">
    <text evidence="1">The sequence shown here is derived from an EMBL/GenBank/DDBJ whole genome shotgun (WGS) entry which is preliminary data.</text>
</comment>
<sequence length="66" mass="6755">MKLHNFAVLVIIGAILSASSLTEATIGDQHFQGTTTAIFSKNAAILRSGESGPPSPKGNDSHGPGH</sequence>
<name>A0ACB7W5G3_DIOAL</name>
<proteinExistence type="predicted"/>
<evidence type="ECO:0000313" key="2">
    <source>
        <dbReference type="Proteomes" id="UP000827976"/>
    </source>
</evidence>
<dbReference type="EMBL" id="CM037015">
    <property type="protein sequence ID" value="KAH7682666.1"/>
    <property type="molecule type" value="Genomic_DNA"/>
</dbReference>
<protein>
    <submittedName>
        <fullName evidence="1">Uncharacterized protein</fullName>
    </submittedName>
</protein>
<accession>A0ACB7W5G3</accession>
<keyword evidence="2" id="KW-1185">Reference proteome</keyword>